<dbReference type="Proteomes" id="UP001234178">
    <property type="component" value="Unassembled WGS sequence"/>
</dbReference>
<evidence type="ECO:0000313" key="1">
    <source>
        <dbReference type="EMBL" id="KAK4019362.1"/>
    </source>
</evidence>
<gene>
    <name evidence="1" type="ORF">OUZ56_001386</name>
</gene>
<organism evidence="1 2">
    <name type="scientific">Daphnia magna</name>
    <dbReference type="NCBI Taxonomy" id="35525"/>
    <lineage>
        <taxon>Eukaryota</taxon>
        <taxon>Metazoa</taxon>
        <taxon>Ecdysozoa</taxon>
        <taxon>Arthropoda</taxon>
        <taxon>Crustacea</taxon>
        <taxon>Branchiopoda</taxon>
        <taxon>Diplostraca</taxon>
        <taxon>Cladocera</taxon>
        <taxon>Anomopoda</taxon>
        <taxon>Daphniidae</taxon>
        <taxon>Daphnia</taxon>
    </lineage>
</organism>
<comment type="caution">
    <text evidence="1">The sequence shown here is derived from an EMBL/GenBank/DDBJ whole genome shotgun (WGS) entry which is preliminary data.</text>
</comment>
<dbReference type="EMBL" id="JAOYFB010000036">
    <property type="protein sequence ID" value="KAK4019362.1"/>
    <property type="molecule type" value="Genomic_DNA"/>
</dbReference>
<name>A0ABR0A2H4_9CRUS</name>
<accession>A0ABR0A2H4</accession>
<protein>
    <submittedName>
        <fullName evidence="1">Uncharacterized protein</fullName>
    </submittedName>
</protein>
<evidence type="ECO:0000313" key="2">
    <source>
        <dbReference type="Proteomes" id="UP001234178"/>
    </source>
</evidence>
<keyword evidence="2" id="KW-1185">Reference proteome</keyword>
<sequence length="279" mass="29878">MSSFVKTGGQIVSIDAESPEDCAAGDEIKTVVPEDDEEVAAIVEEVSDDVDVIKVCETADGSLDYEPVCAPPLMAVQESCTVDSIFYPVEPVHDEDATIQSDVVCVPIEEGELPSPADVPACEKHTPIAIQHECAVDDSPISAGKAVNLVVLIVPVIRVVLKSVKLLTDYQGEESVDGVFGLVSAPVEDVMAPSETESVPVESADVPACEEPTFVPSRKELPIAPIPDRSGDLAAMSLEELSAVAAEDVSYWPNKTRWNLSFQGRHLRRLKLSLKQQAV</sequence>
<proteinExistence type="predicted"/>
<reference evidence="1 2" key="1">
    <citation type="journal article" date="2023" name="Nucleic Acids Res.">
        <title>The hologenome of Daphnia magna reveals possible DNA methylation and microbiome-mediated evolution of the host genome.</title>
        <authorList>
            <person name="Chaturvedi A."/>
            <person name="Li X."/>
            <person name="Dhandapani V."/>
            <person name="Marshall H."/>
            <person name="Kissane S."/>
            <person name="Cuenca-Cambronero M."/>
            <person name="Asole G."/>
            <person name="Calvet F."/>
            <person name="Ruiz-Romero M."/>
            <person name="Marangio P."/>
            <person name="Guigo R."/>
            <person name="Rago D."/>
            <person name="Mirbahai L."/>
            <person name="Eastwood N."/>
            <person name="Colbourne J.K."/>
            <person name="Zhou J."/>
            <person name="Mallon E."/>
            <person name="Orsini L."/>
        </authorList>
    </citation>
    <scope>NUCLEOTIDE SEQUENCE [LARGE SCALE GENOMIC DNA]</scope>
    <source>
        <strain evidence="1">LRV0_1</strain>
    </source>
</reference>